<evidence type="ECO:0000313" key="2">
    <source>
        <dbReference type="EMBL" id="KAK3264228.1"/>
    </source>
</evidence>
<evidence type="ECO:0000256" key="1">
    <source>
        <dbReference type="SAM" id="MobiDB-lite"/>
    </source>
</evidence>
<gene>
    <name evidence="2" type="ORF">CYMTET_27021</name>
</gene>
<organism evidence="2 3">
    <name type="scientific">Cymbomonas tetramitiformis</name>
    <dbReference type="NCBI Taxonomy" id="36881"/>
    <lineage>
        <taxon>Eukaryota</taxon>
        <taxon>Viridiplantae</taxon>
        <taxon>Chlorophyta</taxon>
        <taxon>Pyramimonadophyceae</taxon>
        <taxon>Pyramimonadales</taxon>
        <taxon>Pyramimonadaceae</taxon>
        <taxon>Cymbomonas</taxon>
    </lineage>
</organism>
<comment type="caution">
    <text evidence="2">The sequence shown here is derived from an EMBL/GenBank/DDBJ whole genome shotgun (WGS) entry which is preliminary data.</text>
</comment>
<reference evidence="2 3" key="1">
    <citation type="journal article" date="2015" name="Genome Biol. Evol.">
        <title>Comparative Genomics of a Bacterivorous Green Alga Reveals Evolutionary Causalities and Consequences of Phago-Mixotrophic Mode of Nutrition.</title>
        <authorList>
            <person name="Burns J.A."/>
            <person name="Paasch A."/>
            <person name="Narechania A."/>
            <person name="Kim E."/>
        </authorList>
    </citation>
    <scope>NUCLEOTIDE SEQUENCE [LARGE SCALE GENOMIC DNA]</scope>
    <source>
        <strain evidence="2 3">PLY_AMNH</strain>
    </source>
</reference>
<feature type="compositionally biased region" description="Basic and acidic residues" evidence="1">
    <location>
        <begin position="25"/>
        <end position="36"/>
    </location>
</feature>
<proteinExistence type="predicted"/>
<dbReference type="AlphaFoldDB" id="A0AAE0KXA8"/>
<keyword evidence="3" id="KW-1185">Reference proteome</keyword>
<evidence type="ECO:0000313" key="3">
    <source>
        <dbReference type="Proteomes" id="UP001190700"/>
    </source>
</evidence>
<dbReference type="EMBL" id="LGRX02014711">
    <property type="protein sequence ID" value="KAK3264228.1"/>
    <property type="molecule type" value="Genomic_DNA"/>
</dbReference>
<feature type="region of interest" description="Disordered" evidence="1">
    <location>
        <begin position="205"/>
        <end position="225"/>
    </location>
</feature>
<feature type="compositionally biased region" description="Acidic residues" evidence="1">
    <location>
        <begin position="209"/>
        <end position="225"/>
    </location>
</feature>
<protein>
    <submittedName>
        <fullName evidence="2">Uncharacterized protein</fullName>
    </submittedName>
</protein>
<feature type="region of interest" description="Disordered" evidence="1">
    <location>
        <begin position="94"/>
        <end position="131"/>
    </location>
</feature>
<accession>A0AAE0KXA8</accession>
<name>A0AAE0KXA8_9CHLO</name>
<dbReference type="Proteomes" id="UP001190700">
    <property type="component" value="Unassembled WGS sequence"/>
</dbReference>
<feature type="region of interest" description="Disordered" evidence="1">
    <location>
        <begin position="1"/>
        <end position="43"/>
    </location>
</feature>
<sequence length="225" mass="23520">MQVHQGGESRKGRQGVVRLPPAPGDVEHFEGREASKETNSWCPNPEAAFHVEAHQGPHPGDSQGALVGHFLAHPDVEGADASEPRDLHNAGVSEEGAISQGQRGEGRGPHSVQMKATAGQPRAAAQVQGDKARMAPENGVGASICYVGLAKGGVHSSEGGQGAAFKREQAQEQEVHEPLQEHALPTRVLPLRSFKGCDVRQILSPNSGAEEEVAAVADDPEAAVA</sequence>